<dbReference type="KEGG" id="ohi:H8790_07940"/>
<evidence type="ECO:0000256" key="2">
    <source>
        <dbReference type="PROSITE-ProRule" id="PRU00335"/>
    </source>
</evidence>
<feature type="DNA-binding region" description="H-T-H motif" evidence="2">
    <location>
        <begin position="31"/>
        <end position="50"/>
    </location>
</feature>
<dbReference type="InterPro" id="IPR050624">
    <property type="entry name" value="HTH-type_Tx_Regulator"/>
</dbReference>
<organism evidence="4 5">
    <name type="scientific">Oscillibacter hominis</name>
    <dbReference type="NCBI Taxonomy" id="2763056"/>
    <lineage>
        <taxon>Bacteria</taxon>
        <taxon>Bacillati</taxon>
        <taxon>Bacillota</taxon>
        <taxon>Clostridia</taxon>
        <taxon>Eubacteriales</taxon>
        <taxon>Oscillospiraceae</taxon>
        <taxon>Oscillibacter</taxon>
    </lineage>
</organism>
<dbReference type="EMBL" id="CP060490">
    <property type="protein sequence ID" value="QNL43426.1"/>
    <property type="molecule type" value="Genomic_DNA"/>
</dbReference>
<dbReference type="GO" id="GO:0003677">
    <property type="term" value="F:DNA binding"/>
    <property type="evidence" value="ECO:0007669"/>
    <property type="project" value="UniProtKB-UniRule"/>
</dbReference>
<dbReference type="AlphaFoldDB" id="A0A7G9B1J5"/>
<dbReference type="PROSITE" id="PS01081">
    <property type="entry name" value="HTH_TETR_1"/>
    <property type="match status" value="1"/>
</dbReference>
<dbReference type="PANTHER" id="PTHR43479">
    <property type="entry name" value="ACREF/ENVCD OPERON REPRESSOR-RELATED"/>
    <property type="match status" value="1"/>
</dbReference>
<keyword evidence="1 2" id="KW-0238">DNA-binding</keyword>
<dbReference type="SUPFAM" id="SSF48498">
    <property type="entry name" value="Tetracyclin repressor-like, C-terminal domain"/>
    <property type="match status" value="1"/>
</dbReference>
<dbReference type="InterPro" id="IPR009057">
    <property type="entry name" value="Homeodomain-like_sf"/>
</dbReference>
<reference evidence="4 5" key="1">
    <citation type="submission" date="2020-08" db="EMBL/GenBank/DDBJ databases">
        <authorList>
            <person name="Liu C."/>
            <person name="Sun Q."/>
        </authorList>
    </citation>
    <scope>NUCLEOTIDE SEQUENCE [LARGE SCALE GENOMIC DNA]</scope>
    <source>
        <strain evidence="4 5">NSJ-62</strain>
    </source>
</reference>
<dbReference type="InterPro" id="IPR001647">
    <property type="entry name" value="HTH_TetR"/>
</dbReference>
<dbReference type="Gene3D" id="1.10.357.10">
    <property type="entry name" value="Tetracycline Repressor, domain 2"/>
    <property type="match status" value="1"/>
</dbReference>
<dbReference type="Pfam" id="PF00440">
    <property type="entry name" value="TetR_N"/>
    <property type="match status" value="1"/>
</dbReference>
<proteinExistence type="predicted"/>
<accession>A0A7G9B1J5</accession>
<evidence type="ECO:0000313" key="4">
    <source>
        <dbReference type="EMBL" id="QNL43426.1"/>
    </source>
</evidence>
<name>A0A7G9B1J5_9FIRM</name>
<dbReference type="PROSITE" id="PS50977">
    <property type="entry name" value="HTH_TETR_2"/>
    <property type="match status" value="1"/>
</dbReference>
<dbReference type="SUPFAM" id="SSF46689">
    <property type="entry name" value="Homeodomain-like"/>
    <property type="match status" value="1"/>
</dbReference>
<dbReference type="PANTHER" id="PTHR43479:SF11">
    <property type="entry name" value="ACREF_ENVCD OPERON REPRESSOR-RELATED"/>
    <property type="match status" value="1"/>
</dbReference>
<gene>
    <name evidence="4" type="ORF">H8790_07940</name>
</gene>
<dbReference type="RefSeq" id="WP_187332017.1">
    <property type="nucleotide sequence ID" value="NZ_CP060490.1"/>
</dbReference>
<sequence length="220" mass="25325">MARNKHPEETVNLILRTAARLFAEKGYDETSIQDIISVTRLSKGAIYHHFASKEEIFIRICEHIGRENEAQLSRVRDSKTLNGQEKMREIFRCALLSDNQQQMLSITPYLINSPKFLAMQLRNIYEEVVPDFICPILEEGIADGSIQTQHPKELAEALMTLSDIWLHPLLQPTTPEEVRNRCALYNQMTRPFGMELLDGELVEALVRYSRLLNQQALSLE</sequence>
<keyword evidence="5" id="KW-1185">Reference proteome</keyword>
<dbReference type="Proteomes" id="UP000515960">
    <property type="component" value="Chromosome"/>
</dbReference>
<protein>
    <submittedName>
        <fullName evidence="4">TetR/AcrR family transcriptional regulator</fullName>
    </submittedName>
</protein>
<dbReference type="PRINTS" id="PR00455">
    <property type="entry name" value="HTHTETR"/>
</dbReference>
<dbReference type="InterPro" id="IPR023772">
    <property type="entry name" value="DNA-bd_HTH_TetR-type_CS"/>
</dbReference>
<dbReference type="InterPro" id="IPR036271">
    <property type="entry name" value="Tet_transcr_reg_TetR-rel_C_sf"/>
</dbReference>
<evidence type="ECO:0000313" key="5">
    <source>
        <dbReference type="Proteomes" id="UP000515960"/>
    </source>
</evidence>
<evidence type="ECO:0000256" key="1">
    <source>
        <dbReference type="ARBA" id="ARBA00023125"/>
    </source>
</evidence>
<evidence type="ECO:0000259" key="3">
    <source>
        <dbReference type="PROSITE" id="PS50977"/>
    </source>
</evidence>
<feature type="domain" description="HTH tetR-type" evidence="3">
    <location>
        <begin position="8"/>
        <end position="68"/>
    </location>
</feature>